<dbReference type="OrthoDB" id="9796171at2"/>
<feature type="domain" description="N-acetyltransferase" evidence="3">
    <location>
        <begin position="7"/>
        <end position="145"/>
    </location>
</feature>
<dbReference type="Proteomes" id="UP000560000">
    <property type="component" value="Unassembled WGS sequence"/>
</dbReference>
<comment type="caution">
    <text evidence="4">The sequence shown here is derived from an EMBL/GenBank/DDBJ whole genome shotgun (WGS) entry which is preliminary data.</text>
</comment>
<evidence type="ECO:0000313" key="7">
    <source>
        <dbReference type="Proteomes" id="UP000560000"/>
    </source>
</evidence>
<keyword evidence="1 5" id="KW-0808">Transferase</keyword>
<dbReference type="InterPro" id="IPR000182">
    <property type="entry name" value="GNAT_dom"/>
</dbReference>
<evidence type="ECO:0000256" key="1">
    <source>
        <dbReference type="ARBA" id="ARBA00022679"/>
    </source>
</evidence>
<evidence type="ECO:0000313" key="5">
    <source>
        <dbReference type="EMBL" id="MBB6183362.1"/>
    </source>
</evidence>
<dbReference type="InterPro" id="IPR050832">
    <property type="entry name" value="Bact_Acetyltransf"/>
</dbReference>
<evidence type="ECO:0000259" key="3">
    <source>
        <dbReference type="PROSITE" id="PS51186"/>
    </source>
</evidence>
<dbReference type="GO" id="GO:0016747">
    <property type="term" value="F:acyltransferase activity, transferring groups other than amino-acyl groups"/>
    <property type="evidence" value="ECO:0007669"/>
    <property type="project" value="InterPro"/>
</dbReference>
<evidence type="ECO:0000313" key="6">
    <source>
        <dbReference type="Proteomes" id="UP000029708"/>
    </source>
</evidence>
<dbReference type="Pfam" id="PF25559">
    <property type="entry name" value="DUF7931"/>
    <property type="match status" value="1"/>
</dbReference>
<sequence length="321" mass="35681">MTLSADFHVEPADWNADRTALRAIRDVVFIQEQNVPIEEEWDELDPQCHHVLARAADGTPIGTGRLTPQRTIGRMAVLADWRGRNVGAAMLQALIDRARALGWTRVSLHAQVHAIGFYERHGFQAEGEPFMEAGIEHRTMQRDLEPLEAAPGERGIAVERPAYRLLQTETCSDVIAAVLQLLADARHAFVVHHRDLAPGVLDHDDVLTAVRKLATSGRGADVRMLLADPAQALRDDHRLIPLAQRLPSTLHLRQPVEDEDRAYPSAFFANDNGGYLMLPQVGRFDGRGATCNLGANRQLIAYFDEVWQRAAPATVLRSLEL</sequence>
<evidence type="ECO:0000313" key="4">
    <source>
        <dbReference type="EMBL" id="KGI78183.1"/>
    </source>
</evidence>
<dbReference type="PANTHER" id="PTHR43877">
    <property type="entry name" value="AMINOALKYLPHOSPHONATE N-ACETYLTRANSFERASE-RELATED-RELATED"/>
    <property type="match status" value="1"/>
</dbReference>
<dbReference type="SUPFAM" id="SSF55729">
    <property type="entry name" value="Acyl-CoA N-acyltransferases (Nat)"/>
    <property type="match status" value="1"/>
</dbReference>
<gene>
    <name evidence="5" type="ORF">HNQ86_000707</name>
    <name evidence="4" type="ORF">LF63_0107540</name>
</gene>
<dbReference type="InterPro" id="IPR057691">
    <property type="entry name" value="DUF7931"/>
</dbReference>
<reference evidence="4 6" key="1">
    <citation type="submission" date="2014-09" db="EMBL/GenBank/DDBJ databases">
        <title>Xanthomonadaceae 3.5X direct submission.</title>
        <authorList>
            <person name="Fang T."/>
            <person name="Wang H."/>
        </authorList>
    </citation>
    <scope>NUCLEOTIDE SEQUENCE [LARGE SCALE GENOMIC DNA]</scope>
    <source>
        <strain evidence="4 6">3.5X</strain>
    </source>
</reference>
<dbReference type="AlphaFoldDB" id="A0A099CW47"/>
<dbReference type="Pfam" id="PF13673">
    <property type="entry name" value="Acetyltransf_10"/>
    <property type="match status" value="1"/>
</dbReference>
<evidence type="ECO:0000256" key="2">
    <source>
        <dbReference type="ARBA" id="ARBA00023315"/>
    </source>
</evidence>
<proteinExistence type="predicted"/>
<reference evidence="5 7" key="2">
    <citation type="submission" date="2020-08" db="EMBL/GenBank/DDBJ databases">
        <title>Genomic Encyclopedia of Type Strains, Phase IV (KMG-IV): sequencing the most valuable type-strain genomes for metagenomic binning, comparative biology and taxonomic classification.</title>
        <authorList>
            <person name="Goeker M."/>
        </authorList>
    </citation>
    <scope>NUCLEOTIDE SEQUENCE [LARGE SCALE GENOMIC DNA]</scope>
    <source>
        <strain evidence="5 7">DSM 107085</strain>
    </source>
</reference>
<dbReference type="HOGENOM" id="CLU_075058_0_0_6"/>
<dbReference type="PANTHER" id="PTHR43877:SF1">
    <property type="entry name" value="ACETYLTRANSFERASE"/>
    <property type="match status" value="1"/>
</dbReference>
<keyword evidence="6" id="KW-1185">Reference proteome</keyword>
<dbReference type="Proteomes" id="UP000029708">
    <property type="component" value="Unassembled WGS sequence"/>
</dbReference>
<dbReference type="InterPro" id="IPR016181">
    <property type="entry name" value="Acyl_CoA_acyltransferase"/>
</dbReference>
<dbReference type="EMBL" id="JROI01000010">
    <property type="protein sequence ID" value="KGI78183.1"/>
    <property type="molecule type" value="Genomic_DNA"/>
</dbReference>
<dbReference type="CDD" id="cd04301">
    <property type="entry name" value="NAT_SF"/>
    <property type="match status" value="1"/>
</dbReference>
<dbReference type="STRING" id="1543381.LF63_0107540"/>
<dbReference type="RefSeq" id="WP_043100754.1">
    <property type="nucleotide sequence ID" value="NZ_JACHET010000001.1"/>
</dbReference>
<dbReference type="PROSITE" id="PS51186">
    <property type="entry name" value="GNAT"/>
    <property type="match status" value="1"/>
</dbReference>
<name>A0A099CW47_9GAMM</name>
<protein>
    <submittedName>
        <fullName evidence="5">Putative GNAT family N-acyltransferase</fullName>
    </submittedName>
</protein>
<accession>A0A099CW47</accession>
<dbReference type="EMBL" id="JACHET010000001">
    <property type="protein sequence ID" value="MBB6183362.1"/>
    <property type="molecule type" value="Genomic_DNA"/>
</dbReference>
<organism evidence="4 6">
    <name type="scientific">Oleiagrimonas soli</name>
    <dbReference type="NCBI Taxonomy" id="1543381"/>
    <lineage>
        <taxon>Bacteria</taxon>
        <taxon>Pseudomonadati</taxon>
        <taxon>Pseudomonadota</taxon>
        <taxon>Gammaproteobacteria</taxon>
        <taxon>Lysobacterales</taxon>
        <taxon>Rhodanobacteraceae</taxon>
        <taxon>Oleiagrimonas</taxon>
    </lineage>
</organism>
<keyword evidence="2 5" id="KW-0012">Acyltransferase</keyword>
<dbReference type="Gene3D" id="3.40.630.30">
    <property type="match status" value="1"/>
</dbReference>